<dbReference type="AlphaFoldDB" id="K0B702"/>
<dbReference type="EMBL" id="CP003842">
    <property type="protein sequence ID" value="AFS80266.1"/>
    <property type="molecule type" value="Genomic_DNA"/>
</dbReference>
<reference evidence="2 3" key="1">
    <citation type="journal article" date="2012" name="J. Bacteriol.">
        <title>Draft Genome Sequence of an Ammonia-Oxidizing Archaeon, "Candidatus Nitrosopumilus koreensis" AR1, from Marine Sediment.</title>
        <authorList>
            <person name="Park S.J."/>
            <person name="Kim J.G."/>
            <person name="Jung M.Y."/>
            <person name="Kim S.J."/>
            <person name="Cha I.T."/>
            <person name="Kwon K."/>
            <person name="Lee J.H."/>
            <person name="Rhee S.K."/>
        </authorList>
    </citation>
    <scope>NUCLEOTIDE SEQUENCE [LARGE SCALE GENOMIC DNA]</scope>
    <source>
        <strain evidence="2 3">AR1</strain>
    </source>
</reference>
<evidence type="ECO:0000313" key="3">
    <source>
        <dbReference type="Proteomes" id="UP000006101"/>
    </source>
</evidence>
<dbReference type="Proteomes" id="UP000006101">
    <property type="component" value="Chromosome"/>
</dbReference>
<protein>
    <submittedName>
        <fullName evidence="2">Uncharacterized protein</fullName>
    </submittedName>
</protein>
<keyword evidence="1" id="KW-1133">Transmembrane helix</keyword>
<sequence>MDKRDAAFLLGILGGTGAAVGVVVLLANGFIKNPFI</sequence>
<organism evidence="2 3">
    <name type="scientific">Candidatus Nitrosopumilus koreensis AR1</name>
    <dbReference type="NCBI Taxonomy" id="1229908"/>
    <lineage>
        <taxon>Archaea</taxon>
        <taxon>Nitrososphaerota</taxon>
        <taxon>Nitrososphaeria</taxon>
        <taxon>Nitrosopumilales</taxon>
        <taxon>Nitrosopumilaceae</taxon>
        <taxon>Nitrosopumilus</taxon>
    </lineage>
</organism>
<keyword evidence="1" id="KW-0472">Membrane</keyword>
<proteinExistence type="predicted"/>
<dbReference type="KEGG" id="nkr:NKOR_01800"/>
<keyword evidence="3" id="KW-1185">Reference proteome</keyword>
<accession>K0B702</accession>
<name>K0B702_9ARCH</name>
<evidence type="ECO:0000313" key="2">
    <source>
        <dbReference type="EMBL" id="AFS80266.1"/>
    </source>
</evidence>
<feature type="transmembrane region" description="Helical" evidence="1">
    <location>
        <begin position="6"/>
        <end position="31"/>
    </location>
</feature>
<evidence type="ECO:0000256" key="1">
    <source>
        <dbReference type="SAM" id="Phobius"/>
    </source>
</evidence>
<keyword evidence="1" id="KW-0812">Transmembrane</keyword>
<gene>
    <name evidence="2" type="ORF">NKOR_01800</name>
</gene>
<dbReference type="HOGENOM" id="CLU_3353805_0_0_2"/>